<comment type="catalytic activity">
    <reaction evidence="7">
        <text>a 2'-deoxyadenosine in DNA + S-adenosyl-L-methionine = an N(6)-methyl-2'-deoxyadenosine in DNA + S-adenosyl-L-homocysteine + H(+)</text>
        <dbReference type="Rhea" id="RHEA:15197"/>
        <dbReference type="Rhea" id="RHEA-COMP:12418"/>
        <dbReference type="Rhea" id="RHEA-COMP:12419"/>
        <dbReference type="ChEBI" id="CHEBI:15378"/>
        <dbReference type="ChEBI" id="CHEBI:57856"/>
        <dbReference type="ChEBI" id="CHEBI:59789"/>
        <dbReference type="ChEBI" id="CHEBI:90615"/>
        <dbReference type="ChEBI" id="CHEBI:90616"/>
        <dbReference type="EC" id="2.1.1.72"/>
    </reaction>
</comment>
<keyword evidence="6" id="KW-0680">Restriction system</keyword>
<dbReference type="EC" id="2.1.1.72" evidence="2"/>
<keyword evidence="3" id="KW-0489">Methyltransferase</keyword>
<name>A0ABY1GB48_9GAMM</name>
<comment type="similarity">
    <text evidence="1">Belongs to the N(4)/N(6)-methyltransferase family.</text>
</comment>
<evidence type="ECO:0000256" key="5">
    <source>
        <dbReference type="ARBA" id="ARBA00022691"/>
    </source>
</evidence>
<evidence type="ECO:0000313" key="9">
    <source>
        <dbReference type="EMBL" id="SFT41472.1"/>
    </source>
</evidence>
<dbReference type="RefSeq" id="WP_227006882.1">
    <property type="nucleotide sequence ID" value="NZ_FPAZ01000002.1"/>
</dbReference>
<gene>
    <name evidence="9" type="ORF">SAMN04487854_102248</name>
</gene>
<dbReference type="SUPFAM" id="SSF53335">
    <property type="entry name" value="S-adenosyl-L-methionine-dependent methyltransferases"/>
    <property type="match status" value="1"/>
</dbReference>
<dbReference type="EMBL" id="FPAZ01000002">
    <property type="protein sequence ID" value="SFT41472.1"/>
    <property type="molecule type" value="Genomic_DNA"/>
</dbReference>
<evidence type="ECO:0000313" key="10">
    <source>
        <dbReference type="Proteomes" id="UP000183805"/>
    </source>
</evidence>
<evidence type="ECO:0000256" key="1">
    <source>
        <dbReference type="ARBA" id="ARBA00006594"/>
    </source>
</evidence>
<keyword evidence="5" id="KW-0949">S-adenosyl-L-methionine</keyword>
<evidence type="ECO:0000256" key="6">
    <source>
        <dbReference type="ARBA" id="ARBA00022747"/>
    </source>
</evidence>
<dbReference type="InterPro" id="IPR029063">
    <property type="entry name" value="SAM-dependent_MTases_sf"/>
</dbReference>
<evidence type="ECO:0000256" key="2">
    <source>
        <dbReference type="ARBA" id="ARBA00011900"/>
    </source>
</evidence>
<reference evidence="9 10" key="1">
    <citation type="submission" date="2016-10" db="EMBL/GenBank/DDBJ databases">
        <authorList>
            <person name="Varghese N."/>
            <person name="Submissions S."/>
        </authorList>
    </citation>
    <scope>NUCLEOTIDE SEQUENCE [LARGE SCALE GENOMIC DNA]</scope>
    <source>
        <strain evidence="9 10">CGMCC 1.8499</strain>
    </source>
</reference>
<dbReference type="Proteomes" id="UP000183805">
    <property type="component" value="Unassembled WGS sequence"/>
</dbReference>
<evidence type="ECO:0000256" key="7">
    <source>
        <dbReference type="ARBA" id="ARBA00047942"/>
    </source>
</evidence>
<dbReference type="Gene3D" id="1.20.1260.30">
    <property type="match status" value="1"/>
</dbReference>
<dbReference type="InterPro" id="IPR038333">
    <property type="entry name" value="T1MK-like_N_sf"/>
</dbReference>
<proteinExistence type="inferred from homology"/>
<comment type="caution">
    <text evidence="9">The sequence shown here is derived from an EMBL/GenBank/DDBJ whole genome shotgun (WGS) entry which is preliminary data.</text>
</comment>
<keyword evidence="10" id="KW-1185">Reference proteome</keyword>
<dbReference type="PANTHER" id="PTHR42933">
    <property type="entry name" value="SLR6095 PROTEIN"/>
    <property type="match status" value="1"/>
</dbReference>
<dbReference type="PANTHER" id="PTHR42933:SF3">
    <property type="entry name" value="TYPE I RESTRICTION ENZYME MJAVIII METHYLASE SUBUNIT"/>
    <property type="match status" value="1"/>
</dbReference>
<evidence type="ECO:0000256" key="3">
    <source>
        <dbReference type="ARBA" id="ARBA00022603"/>
    </source>
</evidence>
<dbReference type="InterPro" id="IPR051537">
    <property type="entry name" value="DNA_Adenine_Mtase"/>
</dbReference>
<evidence type="ECO:0000256" key="4">
    <source>
        <dbReference type="ARBA" id="ARBA00022679"/>
    </source>
</evidence>
<protein>
    <recommendedName>
        <fullName evidence="2">site-specific DNA-methyltransferase (adenine-specific)</fullName>
        <ecNumber evidence="2">2.1.1.72</ecNumber>
    </recommendedName>
</protein>
<evidence type="ECO:0000259" key="8">
    <source>
        <dbReference type="Pfam" id="PF12161"/>
    </source>
</evidence>
<dbReference type="InterPro" id="IPR022749">
    <property type="entry name" value="D12N6_MeTrfase_N"/>
</dbReference>
<sequence>MITGQLKSKIDKLWEEFWTGGITNPLTVVEQITFLMYARMLDMSEQADEKRSARTNKPFTRRFNDDEQHLRWQNFRHLGAEELYKLVKDELFPYFSKAGDDESTEGAIFNEFMKDAQLMIQKQSLLVKAVEMVNDLPLENSDTKGDLYEYLLSKLTTAGINGQFIRHATLFVQWWK</sequence>
<keyword evidence="4" id="KW-0808">Transferase</keyword>
<accession>A0ABY1GB48</accession>
<dbReference type="Pfam" id="PF12161">
    <property type="entry name" value="HsdM_N"/>
    <property type="match status" value="1"/>
</dbReference>
<organism evidence="9 10">
    <name type="scientific">Pseudoalteromonas lipolytica</name>
    <dbReference type="NCBI Taxonomy" id="570156"/>
    <lineage>
        <taxon>Bacteria</taxon>
        <taxon>Pseudomonadati</taxon>
        <taxon>Pseudomonadota</taxon>
        <taxon>Gammaproteobacteria</taxon>
        <taxon>Alteromonadales</taxon>
        <taxon>Pseudoalteromonadaceae</taxon>
        <taxon>Pseudoalteromonas</taxon>
    </lineage>
</organism>
<feature type="domain" description="N6 adenine-specific DNA methyltransferase N-terminal" evidence="8">
    <location>
        <begin position="6"/>
        <end position="132"/>
    </location>
</feature>